<dbReference type="Pfam" id="PF06916">
    <property type="entry name" value="FAM210A-B_dom"/>
    <property type="match status" value="1"/>
</dbReference>
<dbReference type="AlphaFoldDB" id="A0A8J2HHY3"/>
<evidence type="ECO:0000313" key="9">
    <source>
        <dbReference type="Proteomes" id="UP000786811"/>
    </source>
</evidence>
<keyword evidence="9" id="KW-1185">Reference proteome</keyword>
<comment type="subcellular location">
    <subcellularLocation>
        <location evidence="1">Membrane</location>
        <topology evidence="1">Single-pass membrane protein</topology>
    </subcellularLocation>
</comment>
<keyword evidence="2 6" id="KW-0812">Transmembrane</keyword>
<dbReference type="InterPro" id="IPR045866">
    <property type="entry name" value="FAM210A/B-like"/>
</dbReference>
<feature type="domain" description="DUF1279" evidence="7">
    <location>
        <begin position="107"/>
        <end position="173"/>
    </location>
</feature>
<dbReference type="EMBL" id="CAJNRD030001123">
    <property type="protein sequence ID" value="CAG5101597.1"/>
    <property type="molecule type" value="Genomic_DNA"/>
</dbReference>
<organism evidence="8 9">
    <name type="scientific">Cotesia congregata</name>
    <name type="common">Parasitoid wasp</name>
    <name type="synonym">Apanteles congregatus</name>
    <dbReference type="NCBI Taxonomy" id="51543"/>
    <lineage>
        <taxon>Eukaryota</taxon>
        <taxon>Metazoa</taxon>
        <taxon>Ecdysozoa</taxon>
        <taxon>Arthropoda</taxon>
        <taxon>Hexapoda</taxon>
        <taxon>Insecta</taxon>
        <taxon>Pterygota</taxon>
        <taxon>Neoptera</taxon>
        <taxon>Endopterygota</taxon>
        <taxon>Hymenoptera</taxon>
        <taxon>Apocrita</taxon>
        <taxon>Ichneumonoidea</taxon>
        <taxon>Braconidae</taxon>
        <taxon>Microgastrinae</taxon>
        <taxon>Cotesia</taxon>
    </lineage>
</organism>
<keyword evidence="3 6" id="KW-1133">Transmembrane helix</keyword>
<name>A0A8J2HHY3_COTCN</name>
<dbReference type="Proteomes" id="UP000786811">
    <property type="component" value="Unassembled WGS sequence"/>
</dbReference>
<sequence length="196" mass="22640">MEVMIRRTSVINNLLIKSYFNLRSLSNYRVCACYSNFNFSNHDTTRNRASNENFSSNLLTNINPVIYNKQLLQKFSNASVEDKKKDEQVDTSNESPLEKFKKLNVFQKMKQLFKDYWYIMAPVHIATSTVWVVIFYTAAKNGVDVIPIMEYFMIPDKYIDLIRNSGAGHWAAASSSKCSIAFKKKTDSVDSKINRN</sequence>
<accession>A0A8J2HHY3</accession>
<gene>
    <name evidence="8" type="ORF">HICCMSTLAB_LOCUS10499</name>
</gene>
<evidence type="ECO:0000259" key="7">
    <source>
        <dbReference type="Pfam" id="PF06916"/>
    </source>
</evidence>
<reference evidence="8" key="1">
    <citation type="submission" date="2021-04" db="EMBL/GenBank/DDBJ databases">
        <authorList>
            <person name="Chebbi M.A.C M."/>
        </authorList>
    </citation>
    <scope>NUCLEOTIDE SEQUENCE</scope>
</reference>
<evidence type="ECO:0000256" key="4">
    <source>
        <dbReference type="ARBA" id="ARBA00023054"/>
    </source>
</evidence>
<dbReference type="InterPro" id="IPR009688">
    <property type="entry name" value="FAM210A/B-like_dom"/>
</dbReference>
<dbReference type="PANTHER" id="PTHR21377">
    <property type="entry name" value="PROTEIN FAM210B, MITOCHONDRIAL"/>
    <property type="match status" value="1"/>
</dbReference>
<feature type="transmembrane region" description="Helical" evidence="6">
    <location>
        <begin position="116"/>
        <end position="139"/>
    </location>
</feature>
<keyword evidence="4" id="KW-0175">Coiled coil</keyword>
<keyword evidence="5 6" id="KW-0472">Membrane</keyword>
<dbReference type="GO" id="GO:0005739">
    <property type="term" value="C:mitochondrion"/>
    <property type="evidence" value="ECO:0007669"/>
    <property type="project" value="TreeGrafter"/>
</dbReference>
<evidence type="ECO:0000313" key="8">
    <source>
        <dbReference type="EMBL" id="CAG5101597.1"/>
    </source>
</evidence>
<dbReference type="OrthoDB" id="5874039at2759"/>
<dbReference type="GO" id="GO:0016020">
    <property type="term" value="C:membrane"/>
    <property type="evidence" value="ECO:0007669"/>
    <property type="project" value="UniProtKB-SubCell"/>
</dbReference>
<evidence type="ECO:0000256" key="5">
    <source>
        <dbReference type="ARBA" id="ARBA00023136"/>
    </source>
</evidence>
<protein>
    <submittedName>
        <fullName evidence="8">Similar to FAM210A: Protein FAM210A (Gallus gallus)</fullName>
    </submittedName>
</protein>
<evidence type="ECO:0000256" key="6">
    <source>
        <dbReference type="SAM" id="Phobius"/>
    </source>
</evidence>
<dbReference type="PANTHER" id="PTHR21377:SF1">
    <property type="entry name" value="PROTEIN FAM210A"/>
    <property type="match status" value="1"/>
</dbReference>
<comment type="caution">
    <text evidence="8">The sequence shown here is derived from an EMBL/GenBank/DDBJ whole genome shotgun (WGS) entry which is preliminary data.</text>
</comment>
<evidence type="ECO:0000256" key="3">
    <source>
        <dbReference type="ARBA" id="ARBA00022989"/>
    </source>
</evidence>
<evidence type="ECO:0000256" key="1">
    <source>
        <dbReference type="ARBA" id="ARBA00004167"/>
    </source>
</evidence>
<evidence type="ECO:0000256" key="2">
    <source>
        <dbReference type="ARBA" id="ARBA00022692"/>
    </source>
</evidence>
<proteinExistence type="predicted"/>